<organism evidence="7 8">
    <name type="scientific">Dendrobium catenatum</name>
    <dbReference type="NCBI Taxonomy" id="906689"/>
    <lineage>
        <taxon>Eukaryota</taxon>
        <taxon>Viridiplantae</taxon>
        <taxon>Streptophyta</taxon>
        <taxon>Embryophyta</taxon>
        <taxon>Tracheophyta</taxon>
        <taxon>Spermatophyta</taxon>
        <taxon>Magnoliopsida</taxon>
        <taxon>Liliopsida</taxon>
        <taxon>Asparagales</taxon>
        <taxon>Orchidaceae</taxon>
        <taxon>Epidendroideae</taxon>
        <taxon>Malaxideae</taxon>
        <taxon>Dendrobiinae</taxon>
        <taxon>Dendrobium</taxon>
    </lineage>
</organism>
<dbReference type="InterPro" id="IPR018467">
    <property type="entry name" value="CCT_CS"/>
</dbReference>
<keyword evidence="3" id="KW-0832">Ubl conjugation</keyword>
<evidence type="ECO:0000256" key="4">
    <source>
        <dbReference type="RuleBase" id="RU369065"/>
    </source>
</evidence>
<dbReference type="Proteomes" id="UP000233837">
    <property type="component" value="Unassembled WGS sequence"/>
</dbReference>
<evidence type="ECO:0000259" key="6">
    <source>
        <dbReference type="PROSITE" id="PS51320"/>
    </source>
</evidence>
<dbReference type="PROSITE" id="PS51320">
    <property type="entry name" value="TIFY"/>
    <property type="match status" value="1"/>
</dbReference>
<comment type="similarity">
    <text evidence="1 4">Belongs to the TIFY/JAZ family.</text>
</comment>
<feature type="region of interest" description="Disordered" evidence="5">
    <location>
        <begin position="40"/>
        <end position="87"/>
    </location>
</feature>
<evidence type="ECO:0000313" key="7">
    <source>
        <dbReference type="EMBL" id="PKU74686.1"/>
    </source>
</evidence>
<comment type="function">
    <text evidence="4">Repressor of jasmonate responses.</text>
</comment>
<protein>
    <recommendedName>
        <fullName evidence="4">Protein TIFY</fullName>
    </recommendedName>
    <alternativeName>
        <fullName evidence="4">Jasmonate ZIM domain-containing protein</fullName>
    </alternativeName>
</protein>
<evidence type="ECO:0000313" key="8">
    <source>
        <dbReference type="Proteomes" id="UP000233837"/>
    </source>
</evidence>
<reference evidence="7 8" key="2">
    <citation type="journal article" date="2017" name="Nature">
        <title>The Apostasia genome and the evolution of orchids.</title>
        <authorList>
            <person name="Zhang G.Q."/>
            <person name="Liu K.W."/>
            <person name="Li Z."/>
            <person name="Lohaus R."/>
            <person name="Hsiao Y.Y."/>
            <person name="Niu S.C."/>
            <person name="Wang J.Y."/>
            <person name="Lin Y.C."/>
            <person name="Xu Q."/>
            <person name="Chen L.J."/>
            <person name="Yoshida K."/>
            <person name="Fujiwara S."/>
            <person name="Wang Z.W."/>
            <person name="Zhang Y.Q."/>
            <person name="Mitsuda N."/>
            <person name="Wang M."/>
            <person name="Liu G.H."/>
            <person name="Pecoraro L."/>
            <person name="Huang H.X."/>
            <person name="Xiao X.J."/>
            <person name="Lin M."/>
            <person name="Wu X.Y."/>
            <person name="Wu W.L."/>
            <person name="Chen Y.Y."/>
            <person name="Chang S.B."/>
            <person name="Sakamoto S."/>
            <person name="Ohme-Takagi M."/>
            <person name="Yagi M."/>
            <person name="Zeng S.J."/>
            <person name="Shen C.Y."/>
            <person name="Yeh C.M."/>
            <person name="Luo Y.B."/>
            <person name="Tsai W.C."/>
            <person name="Van de Peer Y."/>
            <person name="Liu Z.J."/>
        </authorList>
    </citation>
    <scope>NUCLEOTIDE SEQUENCE [LARGE SCALE GENOMIC DNA]</scope>
    <source>
        <tissue evidence="7">The whole plant</tissue>
    </source>
</reference>
<keyword evidence="4" id="KW-0539">Nucleus</keyword>
<comment type="domain">
    <text evidence="4">The jas domain is required for interaction with COI1.</text>
</comment>
<dbReference type="AlphaFoldDB" id="A0A2I0WG92"/>
<feature type="compositionally biased region" description="Basic and acidic residues" evidence="5">
    <location>
        <begin position="68"/>
        <end position="77"/>
    </location>
</feature>
<accession>A0A2I0WG92</accession>
<evidence type="ECO:0000256" key="2">
    <source>
        <dbReference type="ARBA" id="ARBA00022819"/>
    </source>
</evidence>
<dbReference type="PANTHER" id="PTHR33077">
    <property type="entry name" value="PROTEIN TIFY 4A-RELATED-RELATED"/>
    <property type="match status" value="1"/>
</dbReference>
<dbReference type="GO" id="GO:2000022">
    <property type="term" value="P:regulation of jasmonic acid mediated signaling pathway"/>
    <property type="evidence" value="ECO:0007669"/>
    <property type="project" value="UniProtKB-UniRule"/>
</dbReference>
<dbReference type="STRING" id="906689.A0A2I0WG92"/>
<keyword evidence="2 4" id="KW-1184">Jasmonic acid signaling pathway</keyword>
<evidence type="ECO:0000256" key="3">
    <source>
        <dbReference type="ARBA" id="ARBA00022843"/>
    </source>
</evidence>
<proteinExistence type="inferred from homology"/>
<dbReference type="PANTHER" id="PTHR33077:SF140">
    <property type="entry name" value="PROTEIN TIFY 10B"/>
    <property type="match status" value="1"/>
</dbReference>
<dbReference type="SMART" id="SM00979">
    <property type="entry name" value="TIFY"/>
    <property type="match status" value="1"/>
</dbReference>
<gene>
    <name evidence="7" type="primary">TIFY10B</name>
    <name evidence="7" type="ORF">MA16_Dca004877</name>
</gene>
<dbReference type="EMBL" id="KZ502668">
    <property type="protein sequence ID" value="PKU74686.1"/>
    <property type="molecule type" value="Genomic_DNA"/>
</dbReference>
<reference evidence="7 8" key="1">
    <citation type="journal article" date="2016" name="Sci. Rep.">
        <title>The Dendrobium catenatum Lindl. genome sequence provides insights into polysaccharide synthase, floral development and adaptive evolution.</title>
        <authorList>
            <person name="Zhang G.Q."/>
            <person name="Xu Q."/>
            <person name="Bian C."/>
            <person name="Tsai W.C."/>
            <person name="Yeh C.M."/>
            <person name="Liu K.W."/>
            <person name="Yoshida K."/>
            <person name="Zhang L.S."/>
            <person name="Chang S.B."/>
            <person name="Chen F."/>
            <person name="Shi Y."/>
            <person name="Su Y.Y."/>
            <person name="Zhang Y.Q."/>
            <person name="Chen L.J."/>
            <person name="Yin Y."/>
            <person name="Lin M."/>
            <person name="Huang H."/>
            <person name="Deng H."/>
            <person name="Wang Z.W."/>
            <person name="Zhu S.L."/>
            <person name="Zhao X."/>
            <person name="Deng C."/>
            <person name="Niu S.C."/>
            <person name="Huang J."/>
            <person name="Wang M."/>
            <person name="Liu G.H."/>
            <person name="Yang H.J."/>
            <person name="Xiao X.J."/>
            <person name="Hsiao Y.Y."/>
            <person name="Wu W.L."/>
            <person name="Chen Y.Y."/>
            <person name="Mitsuda N."/>
            <person name="Ohme-Takagi M."/>
            <person name="Luo Y.B."/>
            <person name="Van de Peer Y."/>
            <person name="Liu Z.J."/>
        </authorList>
    </citation>
    <scope>NUCLEOTIDE SEQUENCE [LARGE SCALE GENOMIC DNA]</scope>
    <source>
        <tissue evidence="7">The whole plant</tissue>
    </source>
</reference>
<dbReference type="Pfam" id="PF09425">
    <property type="entry name" value="Jas_motif"/>
    <property type="match status" value="1"/>
</dbReference>
<evidence type="ECO:0000256" key="5">
    <source>
        <dbReference type="SAM" id="MobiDB-lite"/>
    </source>
</evidence>
<feature type="domain" description="Tify" evidence="6">
    <location>
        <begin position="105"/>
        <end position="140"/>
    </location>
</feature>
<comment type="subcellular location">
    <subcellularLocation>
        <location evidence="4">Nucleus</location>
    </subcellularLocation>
</comment>
<keyword evidence="8" id="KW-1185">Reference proteome</keyword>
<name>A0A2I0WG92_9ASPA</name>
<dbReference type="InterPro" id="IPR040390">
    <property type="entry name" value="TIFY/JAZ"/>
</dbReference>
<evidence type="ECO:0000256" key="1">
    <source>
        <dbReference type="ARBA" id="ARBA00008614"/>
    </source>
</evidence>
<dbReference type="Pfam" id="PF06200">
    <property type="entry name" value="tify"/>
    <property type="match status" value="1"/>
</dbReference>
<sequence length="259" mass="28174">MEMTKRPEKSSFALTCSLLSQYIKEKGNFADLGFSMPSRALDSSSLGKPETYRPPTTMSLLPGVDVSGDDREGKEDSSPPNATGSVEFFLQHGGFSPTSPAAEAKEPEKAQLTMFYGGKVVVFDNFPAEKAKELMQIASKGQNFTSGTATAVYPSVPVADVQNFSAPAIPPVKFYAGAQPNFSGDPLDSCISNLPIARKVSIHRFLQKRNDRISAKAPYQLNSRNDSKDFVNVEEEISQPWLGLGPRISKADLSPNCRR</sequence>
<dbReference type="InterPro" id="IPR010399">
    <property type="entry name" value="Tify_dom"/>
</dbReference>
<dbReference type="GO" id="GO:0005634">
    <property type="term" value="C:nucleus"/>
    <property type="evidence" value="ECO:0007669"/>
    <property type="project" value="UniProtKB-SubCell"/>
</dbReference>
<dbReference type="GO" id="GO:0031347">
    <property type="term" value="P:regulation of defense response"/>
    <property type="evidence" value="ECO:0007669"/>
    <property type="project" value="UniProtKB-UniRule"/>
</dbReference>
<dbReference type="GO" id="GO:0009611">
    <property type="term" value="P:response to wounding"/>
    <property type="evidence" value="ECO:0007669"/>
    <property type="project" value="UniProtKB-UniRule"/>
</dbReference>